<feature type="compositionally biased region" description="Polar residues" evidence="7">
    <location>
        <begin position="148"/>
        <end position="157"/>
    </location>
</feature>
<dbReference type="EC" id="3.1.26.5" evidence="8"/>
<accession>A0A3B1B4R2</accession>
<evidence type="ECO:0000256" key="5">
    <source>
        <dbReference type="ARBA" id="ARBA00022801"/>
    </source>
</evidence>
<dbReference type="SUPFAM" id="SSF54211">
    <property type="entry name" value="Ribosomal protein S5 domain 2-like"/>
    <property type="match status" value="1"/>
</dbReference>
<dbReference type="NCBIfam" id="TIGR00188">
    <property type="entry name" value="rnpA"/>
    <property type="match status" value="1"/>
</dbReference>
<comment type="function">
    <text evidence="1">RNaseP catalyzes the removal of the 5'-leader sequence from pre-tRNA to produce the mature 5'-terminus. It can also cleave other RNA substrates such as 4.5S RNA. The protein component plays an auxiliary but essential role in vivo by binding to the 5'-leader sequence and broadening the substrate specificity of the ribozyme.</text>
</comment>
<evidence type="ECO:0000256" key="3">
    <source>
        <dbReference type="ARBA" id="ARBA00022722"/>
    </source>
</evidence>
<dbReference type="InterPro" id="IPR000100">
    <property type="entry name" value="RNase_P"/>
</dbReference>
<keyword evidence="3" id="KW-0540">Nuclease</keyword>
<evidence type="ECO:0000256" key="6">
    <source>
        <dbReference type="ARBA" id="ARBA00022884"/>
    </source>
</evidence>
<name>A0A3B1B4R2_9ZZZZ</name>
<feature type="region of interest" description="Disordered" evidence="7">
    <location>
        <begin position="130"/>
        <end position="157"/>
    </location>
</feature>
<dbReference type="GO" id="GO:0030677">
    <property type="term" value="C:ribonuclease P complex"/>
    <property type="evidence" value="ECO:0007669"/>
    <property type="project" value="TreeGrafter"/>
</dbReference>
<dbReference type="GO" id="GO:0000049">
    <property type="term" value="F:tRNA binding"/>
    <property type="evidence" value="ECO:0007669"/>
    <property type="project" value="InterPro"/>
</dbReference>
<protein>
    <submittedName>
        <fullName evidence="8">Ribonuclease P protein component</fullName>
        <ecNumber evidence="8">3.1.26.5</ecNumber>
    </submittedName>
</protein>
<dbReference type="GO" id="GO:0004526">
    <property type="term" value="F:ribonuclease P activity"/>
    <property type="evidence" value="ECO:0007669"/>
    <property type="project" value="UniProtKB-EC"/>
</dbReference>
<dbReference type="GO" id="GO:0042781">
    <property type="term" value="F:3'-tRNA processing endoribonuclease activity"/>
    <property type="evidence" value="ECO:0007669"/>
    <property type="project" value="TreeGrafter"/>
</dbReference>
<dbReference type="Pfam" id="PF00825">
    <property type="entry name" value="Ribonuclease_P"/>
    <property type="match status" value="1"/>
</dbReference>
<dbReference type="PROSITE" id="PS00648">
    <property type="entry name" value="RIBONUCLEASE_P"/>
    <property type="match status" value="1"/>
</dbReference>
<evidence type="ECO:0000313" key="8">
    <source>
        <dbReference type="EMBL" id="VAX07004.1"/>
    </source>
</evidence>
<keyword evidence="6" id="KW-0694">RNA-binding</keyword>
<evidence type="ECO:0000256" key="1">
    <source>
        <dbReference type="ARBA" id="ARBA00002663"/>
    </source>
</evidence>
<keyword evidence="4" id="KW-0255">Endonuclease</keyword>
<dbReference type="InterPro" id="IPR020568">
    <property type="entry name" value="Ribosomal_Su5_D2-typ_SF"/>
</dbReference>
<evidence type="ECO:0000256" key="7">
    <source>
        <dbReference type="SAM" id="MobiDB-lite"/>
    </source>
</evidence>
<evidence type="ECO:0000256" key="4">
    <source>
        <dbReference type="ARBA" id="ARBA00022759"/>
    </source>
</evidence>
<keyword evidence="2" id="KW-0819">tRNA processing</keyword>
<keyword evidence="5 8" id="KW-0378">Hydrolase</keyword>
<dbReference type="AlphaFoldDB" id="A0A3B1B4R2"/>
<proteinExistence type="inferred from homology"/>
<dbReference type="InterPro" id="IPR020539">
    <property type="entry name" value="RNase_P_CS"/>
</dbReference>
<dbReference type="HAMAP" id="MF_00227">
    <property type="entry name" value="RNase_P"/>
    <property type="match status" value="1"/>
</dbReference>
<dbReference type="InterPro" id="IPR014721">
    <property type="entry name" value="Ribsml_uS5_D2-typ_fold_subgr"/>
</dbReference>
<evidence type="ECO:0000256" key="2">
    <source>
        <dbReference type="ARBA" id="ARBA00022694"/>
    </source>
</evidence>
<dbReference type="PANTHER" id="PTHR33992:SF1">
    <property type="entry name" value="RIBONUCLEASE P PROTEIN COMPONENT"/>
    <property type="match status" value="1"/>
</dbReference>
<dbReference type="EMBL" id="UOFW01000190">
    <property type="protein sequence ID" value="VAX07004.1"/>
    <property type="molecule type" value="Genomic_DNA"/>
</dbReference>
<organism evidence="8">
    <name type="scientific">hydrothermal vent metagenome</name>
    <dbReference type="NCBI Taxonomy" id="652676"/>
    <lineage>
        <taxon>unclassified sequences</taxon>
        <taxon>metagenomes</taxon>
        <taxon>ecological metagenomes</taxon>
    </lineage>
</organism>
<dbReference type="Gene3D" id="3.30.230.10">
    <property type="match status" value="1"/>
</dbReference>
<reference evidence="8" key="1">
    <citation type="submission" date="2018-06" db="EMBL/GenBank/DDBJ databases">
        <authorList>
            <person name="Zhirakovskaya E."/>
        </authorList>
    </citation>
    <scope>NUCLEOTIDE SEQUENCE</scope>
</reference>
<dbReference type="PANTHER" id="PTHR33992">
    <property type="entry name" value="RIBONUCLEASE P PROTEIN COMPONENT"/>
    <property type="match status" value="1"/>
</dbReference>
<gene>
    <name evidence="8" type="ORF">MNBD_ALPHA03-647</name>
</gene>
<sequence>MVQTEGNATQNENVKISMLHKRQDFLRIASGRIKWVAGSMIVQMANRPENDKSENNASIRVGYTASKKVGNAVCRNRAKRRLREVVRRALPAGGKGGHDYVVIARSAVLDIPFDQLIRDFSWCLKRLGQSNDKNKKPALPGESHGKPEQSTSGGVKR</sequence>